<dbReference type="InterPro" id="IPR003591">
    <property type="entry name" value="Leu-rich_rpt_typical-subtyp"/>
</dbReference>
<keyword evidence="4" id="KW-0472">Membrane</keyword>
<dbReference type="Pfam" id="PF13855">
    <property type="entry name" value="LRR_8"/>
    <property type="match status" value="1"/>
</dbReference>
<dbReference type="Proteomes" id="UP000822688">
    <property type="component" value="Chromosome 1"/>
</dbReference>
<feature type="domain" description="Malectin-like" evidence="5">
    <location>
        <begin position="49"/>
        <end position="379"/>
    </location>
</feature>
<feature type="transmembrane region" description="Helical" evidence="4">
    <location>
        <begin position="562"/>
        <end position="583"/>
    </location>
</feature>
<comment type="caution">
    <text evidence="6">The sequence shown here is derived from an EMBL/GenBank/DDBJ whole genome shotgun (WGS) entry which is preliminary data.</text>
</comment>
<dbReference type="InterPro" id="IPR001611">
    <property type="entry name" value="Leu-rich_rpt"/>
</dbReference>
<organism evidence="6 7">
    <name type="scientific">Ceratodon purpureus</name>
    <name type="common">Fire moss</name>
    <name type="synonym">Dicranum purpureum</name>
    <dbReference type="NCBI Taxonomy" id="3225"/>
    <lineage>
        <taxon>Eukaryota</taxon>
        <taxon>Viridiplantae</taxon>
        <taxon>Streptophyta</taxon>
        <taxon>Embryophyta</taxon>
        <taxon>Bryophyta</taxon>
        <taxon>Bryophytina</taxon>
        <taxon>Bryopsida</taxon>
        <taxon>Dicranidae</taxon>
        <taxon>Pseudoditrichales</taxon>
        <taxon>Ditrichaceae</taxon>
        <taxon>Ceratodon</taxon>
    </lineage>
</organism>
<evidence type="ECO:0000259" key="5">
    <source>
        <dbReference type="Pfam" id="PF12819"/>
    </source>
</evidence>
<evidence type="ECO:0000256" key="3">
    <source>
        <dbReference type="ARBA" id="ARBA00022737"/>
    </source>
</evidence>
<keyword evidence="4" id="KW-0812">Transmembrane</keyword>
<evidence type="ECO:0000313" key="7">
    <source>
        <dbReference type="Proteomes" id="UP000822688"/>
    </source>
</evidence>
<dbReference type="Gene3D" id="3.80.10.10">
    <property type="entry name" value="Ribonuclease Inhibitor"/>
    <property type="match status" value="1"/>
</dbReference>
<keyword evidence="4" id="KW-1133">Transmembrane helix</keyword>
<keyword evidence="7" id="KW-1185">Reference proteome</keyword>
<dbReference type="AlphaFoldDB" id="A0A8T0J214"/>
<dbReference type="EMBL" id="CM026421">
    <property type="protein sequence ID" value="KAG0589950.1"/>
    <property type="molecule type" value="Genomic_DNA"/>
</dbReference>
<reference evidence="6" key="1">
    <citation type="submission" date="2020-06" db="EMBL/GenBank/DDBJ databases">
        <title>WGS assembly of Ceratodon purpureus strain R40.</title>
        <authorList>
            <person name="Carey S.B."/>
            <person name="Jenkins J."/>
            <person name="Shu S."/>
            <person name="Lovell J.T."/>
            <person name="Sreedasyam A."/>
            <person name="Maumus F."/>
            <person name="Tiley G.P."/>
            <person name="Fernandez-Pozo N."/>
            <person name="Barry K."/>
            <person name="Chen C."/>
            <person name="Wang M."/>
            <person name="Lipzen A."/>
            <person name="Daum C."/>
            <person name="Saski C.A."/>
            <person name="Payton A.C."/>
            <person name="Mcbreen J.C."/>
            <person name="Conrad R.E."/>
            <person name="Kollar L.M."/>
            <person name="Olsson S."/>
            <person name="Huttunen S."/>
            <person name="Landis J.B."/>
            <person name="Wickett N.J."/>
            <person name="Johnson M.G."/>
            <person name="Rensing S.A."/>
            <person name="Grimwood J."/>
            <person name="Schmutz J."/>
            <person name="Mcdaniel S.F."/>
        </authorList>
    </citation>
    <scope>NUCLEOTIDE SEQUENCE</scope>
    <source>
        <strain evidence="6">R40</strain>
    </source>
</reference>
<evidence type="ECO:0000256" key="4">
    <source>
        <dbReference type="SAM" id="Phobius"/>
    </source>
</evidence>
<dbReference type="SUPFAM" id="SSF52058">
    <property type="entry name" value="L domain-like"/>
    <property type="match status" value="1"/>
</dbReference>
<dbReference type="Gene3D" id="2.60.120.430">
    <property type="entry name" value="Galactose-binding lectin"/>
    <property type="match status" value="2"/>
</dbReference>
<dbReference type="SMART" id="SM00369">
    <property type="entry name" value="LRR_TYP"/>
    <property type="match status" value="3"/>
</dbReference>
<comment type="subcellular location">
    <subcellularLocation>
        <location evidence="1">Membrane</location>
        <topology evidence="1">Single-pass membrane protein</topology>
    </subcellularLocation>
</comment>
<dbReference type="InterPro" id="IPR024788">
    <property type="entry name" value="Malectin-like_Carb-bd_dom"/>
</dbReference>
<keyword evidence="3" id="KW-0677">Repeat</keyword>
<dbReference type="Pfam" id="PF12819">
    <property type="entry name" value="Malectin_like"/>
    <property type="match status" value="1"/>
</dbReference>
<keyword evidence="2" id="KW-0433">Leucine-rich repeat</keyword>
<protein>
    <recommendedName>
        <fullName evidence="5">Malectin-like domain-containing protein</fullName>
    </recommendedName>
</protein>
<accession>A0A8T0J214</accession>
<dbReference type="PROSITE" id="PS51450">
    <property type="entry name" value="LRR"/>
    <property type="match status" value="1"/>
</dbReference>
<evidence type="ECO:0000256" key="1">
    <source>
        <dbReference type="ARBA" id="ARBA00004167"/>
    </source>
</evidence>
<dbReference type="OrthoDB" id="1060944at2759"/>
<dbReference type="PANTHER" id="PTHR45631">
    <property type="entry name" value="OS07G0107800 PROTEIN-RELATED"/>
    <property type="match status" value="1"/>
</dbReference>
<evidence type="ECO:0000313" key="6">
    <source>
        <dbReference type="EMBL" id="KAG0589950.1"/>
    </source>
</evidence>
<dbReference type="PANTHER" id="PTHR45631:SF181">
    <property type="entry name" value="RECEPTOR-LIKE PROTEIN 4"/>
    <property type="match status" value="1"/>
</dbReference>
<dbReference type="InterPro" id="IPR032675">
    <property type="entry name" value="LRR_dom_sf"/>
</dbReference>
<proteinExistence type="predicted"/>
<gene>
    <name evidence="6" type="ORF">KC19_1G059200</name>
</gene>
<sequence>MSVSSRTLGFRKMDLARAVFFVVVAICCGAFRTGPFVAAQGTGPFAIRIACGSTVDSIANETGFTWSHDFGFTGGKSGPLLTPSRIAAQLNTVRMFETADGQQNCYNISVPSGHYLTRFYFPFEEPDNIRPIFDISLEGTLVYSLQPGWNPSVDSEYADSLLHITDGAATVCFHSSGHGNPIVASVEILQLYVDAYNMGANANLNVVMRTVKRVTAGAAESGYGSRMHADIWGGDRYWATDQSLFAPGSAVDVLRTNATIASFGNPPNIYPEAIYQSATTTGPLNKLSYTIPVQPNQNYSLWLHFAEIEAGVTAGMRVFDVMVNDQPLFPAVDIVAMAGAPFKAIILNKTVMSDSKTLTLSFYPIKMSVAVNAFEVFQIIPREYATFDDSVWALQSIKRNMALPSRMGWNGDPCVPPVHPWYGTKCAFDSVAGAWFVSELNLDMQGIGGQLDDNWVALRQLQSLNLSNNLIEGAIPSSFGNMTSLTVLDLSHNHLNGTIPGSLGQLSNLKALLLNDNSLSGEVPPALGALPVRGAMLNVANNPDLCGVGIGPCSKLSTAQKVAIAIAVLIGLILLVAGGVFCWKKLRSIGRGAQRLPREAPYAKARTNFVRDVQMARTAIQNHFSRPPPAYQAALNPY</sequence>
<dbReference type="FunFam" id="3.80.10.10:FF:000383">
    <property type="entry name" value="Leucine-rich repeat receptor protein kinase EMS1"/>
    <property type="match status" value="1"/>
</dbReference>
<evidence type="ECO:0000256" key="2">
    <source>
        <dbReference type="ARBA" id="ARBA00022614"/>
    </source>
</evidence>
<name>A0A8T0J214_CERPU</name>
<dbReference type="GO" id="GO:0016020">
    <property type="term" value="C:membrane"/>
    <property type="evidence" value="ECO:0007669"/>
    <property type="project" value="UniProtKB-SubCell"/>
</dbReference>